<dbReference type="GO" id="GO:0046983">
    <property type="term" value="F:protein dimerization activity"/>
    <property type="evidence" value="ECO:0007669"/>
    <property type="project" value="InterPro"/>
</dbReference>
<keyword evidence="9" id="KW-0812">Transmembrane</keyword>
<dbReference type="EMBL" id="QVIG01000001">
    <property type="protein sequence ID" value="RGD59717.1"/>
    <property type="molecule type" value="Genomic_DNA"/>
</dbReference>
<dbReference type="AlphaFoldDB" id="A0A372ZWL5"/>
<dbReference type="Pfam" id="PF07730">
    <property type="entry name" value="HisKA_3"/>
    <property type="match status" value="1"/>
</dbReference>
<keyword evidence="12" id="KW-1185">Reference proteome</keyword>
<evidence type="ECO:0000256" key="1">
    <source>
        <dbReference type="ARBA" id="ARBA00000085"/>
    </source>
</evidence>
<keyword evidence="6 11" id="KW-0418">Kinase</keyword>
<keyword evidence="3" id="KW-0597">Phosphoprotein</keyword>
<dbReference type="PANTHER" id="PTHR24421:SF10">
    <property type="entry name" value="NITRATE_NITRITE SENSOR PROTEIN NARQ"/>
    <property type="match status" value="1"/>
</dbReference>
<keyword evidence="5" id="KW-0547">Nucleotide-binding</keyword>
<keyword evidence="7" id="KW-0067">ATP-binding</keyword>
<sequence>MEDDRYRHQELPVTTVSRTSGASVRAQAQAAFKAGGEGLARLGVVVLAAVPGVVLPVGAAICSGAVTARLLQSYDLGVFLSLLVAATVGAVVAAASIRRTANRTRGQLERWFGIRLPAVYEPRPELELDGRGHWWTGYTYHRSRTVAKYVQAVHWGLRDRTTRAELLWLLANPFLVVALAGPVAVLLGLGVAYILAGPVPADGFGPLSSRMVAVLLSAVLGAAMIVAGILAAPYAVRGYVEAARRVLDQDGRATNAQLTRRVAELTETRADAVGNQAAELRRIERDLHDGAQARLVAIGMTLGTIEHLMDTDQEAARELLAEARQSSARALQELRDLVRGIHPPVLAERGLGDAVRALALDSALPTEVCVSLPDRPPAPVEAAVYFSICELLANAAKHSEAEQVWVDILYRAGFLRVTVTDDGVGVADPSRGTGLRGIEKRLGTFDGVLSIDSTSGGPTTITLELPCELSSPRTSTSFAKA</sequence>
<evidence type="ECO:0000256" key="6">
    <source>
        <dbReference type="ARBA" id="ARBA00022777"/>
    </source>
</evidence>
<evidence type="ECO:0000256" key="5">
    <source>
        <dbReference type="ARBA" id="ARBA00022741"/>
    </source>
</evidence>
<dbReference type="GO" id="GO:0000155">
    <property type="term" value="F:phosphorelay sensor kinase activity"/>
    <property type="evidence" value="ECO:0007669"/>
    <property type="project" value="InterPro"/>
</dbReference>
<dbReference type="InterPro" id="IPR036890">
    <property type="entry name" value="HATPase_C_sf"/>
</dbReference>
<evidence type="ECO:0000256" key="2">
    <source>
        <dbReference type="ARBA" id="ARBA00012438"/>
    </source>
</evidence>
<evidence type="ECO:0000256" key="9">
    <source>
        <dbReference type="SAM" id="Phobius"/>
    </source>
</evidence>
<dbReference type="InterPro" id="IPR011712">
    <property type="entry name" value="Sig_transdc_His_kin_sub3_dim/P"/>
</dbReference>
<feature type="transmembrane region" description="Helical" evidence="9">
    <location>
        <begin position="166"/>
        <end position="195"/>
    </location>
</feature>
<feature type="transmembrane region" description="Helical" evidence="9">
    <location>
        <begin position="42"/>
        <end position="66"/>
    </location>
</feature>
<keyword evidence="9" id="KW-1133">Transmembrane helix</keyword>
<dbReference type="InterPro" id="IPR003594">
    <property type="entry name" value="HATPase_dom"/>
</dbReference>
<dbReference type="Gene3D" id="1.20.5.1930">
    <property type="match status" value="1"/>
</dbReference>
<protein>
    <recommendedName>
        <fullName evidence="2">histidine kinase</fullName>
        <ecNumber evidence="2">2.7.13.3</ecNumber>
    </recommendedName>
</protein>
<keyword evidence="4" id="KW-0808">Transferase</keyword>
<feature type="transmembrane region" description="Helical" evidence="9">
    <location>
        <begin position="215"/>
        <end position="236"/>
    </location>
</feature>
<dbReference type="CDD" id="cd16917">
    <property type="entry name" value="HATPase_UhpB-NarQ-NarX-like"/>
    <property type="match status" value="1"/>
</dbReference>
<feature type="transmembrane region" description="Helical" evidence="9">
    <location>
        <begin position="78"/>
        <end position="97"/>
    </location>
</feature>
<dbReference type="Proteomes" id="UP000263377">
    <property type="component" value="Unassembled WGS sequence"/>
</dbReference>
<organism evidence="11 12">
    <name type="scientific">Kitasatospora xanthocidica</name>
    <dbReference type="NCBI Taxonomy" id="83382"/>
    <lineage>
        <taxon>Bacteria</taxon>
        <taxon>Bacillati</taxon>
        <taxon>Actinomycetota</taxon>
        <taxon>Actinomycetes</taxon>
        <taxon>Kitasatosporales</taxon>
        <taxon>Streptomycetaceae</taxon>
        <taxon>Kitasatospora</taxon>
    </lineage>
</organism>
<comment type="caution">
    <text evidence="11">The sequence shown here is derived from an EMBL/GenBank/DDBJ whole genome shotgun (WGS) entry which is preliminary data.</text>
</comment>
<evidence type="ECO:0000256" key="3">
    <source>
        <dbReference type="ARBA" id="ARBA00022553"/>
    </source>
</evidence>
<evidence type="ECO:0000259" key="10">
    <source>
        <dbReference type="SMART" id="SM00387"/>
    </source>
</evidence>
<name>A0A372ZWL5_9ACTN</name>
<dbReference type="Gene3D" id="3.30.565.10">
    <property type="entry name" value="Histidine kinase-like ATPase, C-terminal domain"/>
    <property type="match status" value="1"/>
</dbReference>
<reference evidence="11 12" key="1">
    <citation type="submission" date="2018-08" db="EMBL/GenBank/DDBJ databases">
        <title>Diversity &amp; Physiological Properties of Lignin-Decomposing Actinobacteria from Soil.</title>
        <authorList>
            <person name="Roh S.G."/>
            <person name="Kim S.B."/>
        </authorList>
    </citation>
    <scope>NUCLEOTIDE SEQUENCE [LARGE SCALE GENOMIC DNA]</scope>
    <source>
        <strain evidence="11 12">MMS17-GH009</strain>
    </source>
</reference>
<dbReference type="GO" id="GO:0016020">
    <property type="term" value="C:membrane"/>
    <property type="evidence" value="ECO:0007669"/>
    <property type="project" value="InterPro"/>
</dbReference>
<keyword evidence="9" id="KW-0472">Membrane</keyword>
<evidence type="ECO:0000256" key="8">
    <source>
        <dbReference type="ARBA" id="ARBA00023012"/>
    </source>
</evidence>
<keyword evidence="8" id="KW-0902">Two-component regulatory system</keyword>
<gene>
    <name evidence="11" type="ORF">DR950_19690</name>
</gene>
<proteinExistence type="predicted"/>
<dbReference type="EC" id="2.7.13.3" evidence="2"/>
<dbReference type="Pfam" id="PF02518">
    <property type="entry name" value="HATPase_c"/>
    <property type="match status" value="1"/>
</dbReference>
<evidence type="ECO:0000256" key="7">
    <source>
        <dbReference type="ARBA" id="ARBA00022840"/>
    </source>
</evidence>
<evidence type="ECO:0000313" key="12">
    <source>
        <dbReference type="Proteomes" id="UP000263377"/>
    </source>
</evidence>
<feature type="domain" description="Histidine kinase/HSP90-like ATPase" evidence="10">
    <location>
        <begin position="379"/>
        <end position="469"/>
    </location>
</feature>
<evidence type="ECO:0000256" key="4">
    <source>
        <dbReference type="ARBA" id="ARBA00022679"/>
    </source>
</evidence>
<evidence type="ECO:0000313" key="11">
    <source>
        <dbReference type="EMBL" id="RGD59717.1"/>
    </source>
</evidence>
<dbReference type="PANTHER" id="PTHR24421">
    <property type="entry name" value="NITRATE/NITRITE SENSOR PROTEIN NARX-RELATED"/>
    <property type="match status" value="1"/>
</dbReference>
<dbReference type="SMART" id="SM00387">
    <property type="entry name" value="HATPase_c"/>
    <property type="match status" value="1"/>
</dbReference>
<dbReference type="SUPFAM" id="SSF55874">
    <property type="entry name" value="ATPase domain of HSP90 chaperone/DNA topoisomerase II/histidine kinase"/>
    <property type="match status" value="1"/>
</dbReference>
<dbReference type="GO" id="GO:0005524">
    <property type="term" value="F:ATP binding"/>
    <property type="evidence" value="ECO:0007669"/>
    <property type="project" value="UniProtKB-KW"/>
</dbReference>
<comment type="catalytic activity">
    <reaction evidence="1">
        <text>ATP + protein L-histidine = ADP + protein N-phospho-L-histidine.</text>
        <dbReference type="EC" id="2.7.13.3"/>
    </reaction>
</comment>
<accession>A0A372ZWL5</accession>
<dbReference type="InterPro" id="IPR050482">
    <property type="entry name" value="Sensor_HK_TwoCompSys"/>
</dbReference>